<dbReference type="GO" id="GO:0006281">
    <property type="term" value="P:DNA repair"/>
    <property type="evidence" value="ECO:0007669"/>
    <property type="project" value="UniProtKB-KW"/>
</dbReference>
<dbReference type="SMART" id="SM01058">
    <property type="entry name" value="CarD_TRCF"/>
    <property type="match status" value="1"/>
</dbReference>
<evidence type="ECO:0000256" key="2">
    <source>
        <dbReference type="ARBA" id="ARBA00022741"/>
    </source>
</evidence>
<dbReference type="CDD" id="cd17991">
    <property type="entry name" value="DEXHc_TRCF"/>
    <property type="match status" value="1"/>
</dbReference>
<dbReference type="Gene3D" id="3.30.2060.10">
    <property type="entry name" value="Penicillin-binding protein 1b domain"/>
    <property type="match status" value="1"/>
</dbReference>
<dbReference type="STRING" id="1802593.A2172_02230"/>
<sequence length="727" mass="81014">MIMDQYNETGLNIALCDKVSPTVLAAKLTNLGYENISPGTIAKAGEFSKRGGLIDIWLERYKIPVRIDLIGEQVENIYMFNIFTQGIIKRLKEVYIIACGITPKIAPKWTKQKKFPLQSGNSVRLFLSEIEPGDLVVHIDYGVGRFIGISNLKLDDQQFSSASNPRESRKVGFTCDASSLVPLKPQKLGRLASLQDEEIYDGLAQTDEKTGRKSNLTNQHLIVEYAKGDKLFVPVDQIERITKYIGVGGRKVPLSYLGTGAWEKTRQKVTESVTEYAKELLELYAKRQLSTRVGVGTDTPWQKQLEEAFEYEETADQLKAAMEIKADLESNHPMDRVLVGDVGFGKTEVAIRATFKVAQAGRQAAILVPTTVLAEQHLHLFRERLQGFPVRIEKLSRFEEKEKQVDVVSGLKDGSIDVVIGTHRLLSDDVEFKNLGLLIIDEEHRFGVKHKEKLKTIKPVVDVLSISATPIPRTLNLALTTLRDMSVLSEAPAGRKPIETSVGEFDEEKVKLAIEKEIFRGGPARQELRRQAMAGGQVYYVFNSVQKIASKAAEIQKLVPSARVTFAHGQMERKVTSNKVQVTSLEKVMDLFYEKKYDVLICTTIIGSGLDMPNVNTIIIENAQAFGLSELYQLRGRVGRSDRAAYAHLFYPKNYVPEGESLERLAAISESTELGSGFKIAKHDLEIRGAGNLLGTAQSGNIALIGFELYVQLLSQAIERLKNKKLS</sequence>
<feature type="domain" description="Helicase C-terminal" evidence="10">
    <location>
        <begin position="506"/>
        <end position="686"/>
    </location>
</feature>
<dbReference type="PROSITE" id="PS51194">
    <property type="entry name" value="HELICASE_CTER"/>
    <property type="match status" value="1"/>
</dbReference>
<evidence type="ECO:0008006" key="13">
    <source>
        <dbReference type="Google" id="ProtNLM"/>
    </source>
</evidence>
<dbReference type="Pfam" id="PF00271">
    <property type="entry name" value="Helicase_C"/>
    <property type="match status" value="1"/>
</dbReference>
<dbReference type="EMBL" id="MHCP01000028">
    <property type="protein sequence ID" value="OGY23174.1"/>
    <property type="molecule type" value="Genomic_DNA"/>
</dbReference>
<dbReference type="InterPro" id="IPR001650">
    <property type="entry name" value="Helicase_C-like"/>
</dbReference>
<dbReference type="SMART" id="SM00490">
    <property type="entry name" value="HELICc"/>
    <property type="match status" value="1"/>
</dbReference>
<evidence type="ECO:0000256" key="4">
    <source>
        <dbReference type="ARBA" id="ARBA00022801"/>
    </source>
</evidence>
<dbReference type="Pfam" id="PF17757">
    <property type="entry name" value="UvrB_inter"/>
    <property type="match status" value="1"/>
</dbReference>
<dbReference type="SMART" id="SM00487">
    <property type="entry name" value="DEXDc"/>
    <property type="match status" value="1"/>
</dbReference>
<feature type="domain" description="Helicase ATP-binding" evidence="9">
    <location>
        <begin position="327"/>
        <end position="488"/>
    </location>
</feature>
<dbReference type="PANTHER" id="PTHR47964:SF1">
    <property type="entry name" value="ATP-DEPENDENT DNA HELICASE HOMOLOG RECG, CHLOROPLASTIC"/>
    <property type="match status" value="1"/>
</dbReference>
<dbReference type="Pfam" id="PF00270">
    <property type="entry name" value="DEAD"/>
    <property type="match status" value="1"/>
</dbReference>
<keyword evidence="2" id="KW-0547">Nucleotide-binding</keyword>
<dbReference type="InterPro" id="IPR011545">
    <property type="entry name" value="DEAD/DEAH_box_helicase_dom"/>
</dbReference>
<evidence type="ECO:0000256" key="8">
    <source>
        <dbReference type="ARBA" id="ARBA00023204"/>
    </source>
</evidence>
<accession>A0A1G1W6F6</accession>
<keyword evidence="4" id="KW-0378">Hydrolase</keyword>
<evidence type="ECO:0000256" key="3">
    <source>
        <dbReference type="ARBA" id="ARBA00022763"/>
    </source>
</evidence>
<keyword evidence="8" id="KW-0234">DNA repair</keyword>
<evidence type="ECO:0000313" key="12">
    <source>
        <dbReference type="Proteomes" id="UP000176631"/>
    </source>
</evidence>
<protein>
    <recommendedName>
        <fullName evidence="13">TRCF</fullName>
    </recommendedName>
</protein>
<dbReference type="InterPro" id="IPR014001">
    <property type="entry name" value="Helicase_ATP-bd"/>
</dbReference>
<evidence type="ECO:0000313" key="11">
    <source>
        <dbReference type="EMBL" id="OGY23174.1"/>
    </source>
</evidence>
<dbReference type="AlphaFoldDB" id="A0A1G1W6F6"/>
<evidence type="ECO:0000256" key="1">
    <source>
        <dbReference type="ARBA" id="ARBA00022490"/>
    </source>
</evidence>
<evidence type="ECO:0000259" key="9">
    <source>
        <dbReference type="PROSITE" id="PS51192"/>
    </source>
</evidence>
<keyword evidence="1" id="KW-0963">Cytoplasm</keyword>
<proteinExistence type="predicted"/>
<dbReference type="GO" id="GO:0003678">
    <property type="term" value="F:DNA helicase activity"/>
    <property type="evidence" value="ECO:0007669"/>
    <property type="project" value="TreeGrafter"/>
</dbReference>
<dbReference type="Gene3D" id="3.40.50.300">
    <property type="entry name" value="P-loop containing nucleotide triphosphate hydrolases"/>
    <property type="match status" value="2"/>
</dbReference>
<organism evidence="11 12">
    <name type="scientific">Candidatus Woykebacteria bacterium RBG_13_40_15</name>
    <dbReference type="NCBI Taxonomy" id="1802593"/>
    <lineage>
        <taxon>Bacteria</taxon>
        <taxon>Candidatus Woykeibacteriota</taxon>
    </lineage>
</organism>
<name>A0A1G1W6F6_9BACT</name>
<dbReference type="PROSITE" id="PS51192">
    <property type="entry name" value="HELICASE_ATP_BIND_1"/>
    <property type="match status" value="1"/>
</dbReference>
<dbReference type="GO" id="GO:0016787">
    <property type="term" value="F:hydrolase activity"/>
    <property type="evidence" value="ECO:0007669"/>
    <property type="project" value="UniProtKB-KW"/>
</dbReference>
<reference evidence="11 12" key="1">
    <citation type="journal article" date="2016" name="Nat. Commun.">
        <title>Thousands of microbial genomes shed light on interconnected biogeochemical processes in an aquifer system.</title>
        <authorList>
            <person name="Anantharaman K."/>
            <person name="Brown C.T."/>
            <person name="Hug L.A."/>
            <person name="Sharon I."/>
            <person name="Castelle C.J."/>
            <person name="Probst A.J."/>
            <person name="Thomas B.C."/>
            <person name="Singh A."/>
            <person name="Wilkins M.J."/>
            <person name="Karaoz U."/>
            <person name="Brodie E.L."/>
            <person name="Williams K.H."/>
            <person name="Hubbard S.S."/>
            <person name="Banfield J.F."/>
        </authorList>
    </citation>
    <scope>NUCLEOTIDE SEQUENCE [LARGE SCALE GENOMIC DNA]</scope>
</reference>
<comment type="caution">
    <text evidence="11">The sequence shown here is derived from an EMBL/GenBank/DDBJ whole genome shotgun (WGS) entry which is preliminary data.</text>
</comment>
<keyword evidence="6" id="KW-0067">ATP-binding</keyword>
<gene>
    <name evidence="11" type="ORF">A2172_02230</name>
</gene>
<dbReference type="InterPro" id="IPR047112">
    <property type="entry name" value="RecG/Mfd"/>
</dbReference>
<keyword evidence="7" id="KW-0238">DNA-binding</keyword>
<dbReference type="GO" id="GO:0003677">
    <property type="term" value="F:DNA binding"/>
    <property type="evidence" value="ECO:0007669"/>
    <property type="project" value="UniProtKB-KW"/>
</dbReference>
<keyword evidence="3" id="KW-0227">DNA damage</keyword>
<dbReference type="GO" id="GO:0005524">
    <property type="term" value="F:ATP binding"/>
    <property type="evidence" value="ECO:0007669"/>
    <property type="project" value="UniProtKB-KW"/>
</dbReference>
<evidence type="ECO:0000259" key="10">
    <source>
        <dbReference type="PROSITE" id="PS51194"/>
    </source>
</evidence>
<dbReference type="Pfam" id="PF02559">
    <property type="entry name" value="CarD_TRCF_RID"/>
    <property type="match status" value="2"/>
</dbReference>
<dbReference type="PANTHER" id="PTHR47964">
    <property type="entry name" value="ATP-DEPENDENT DNA HELICASE HOMOLOG RECG, CHLOROPLASTIC"/>
    <property type="match status" value="1"/>
</dbReference>
<dbReference type="SUPFAM" id="SSF141259">
    <property type="entry name" value="CarD-like"/>
    <property type="match status" value="2"/>
</dbReference>
<dbReference type="InterPro" id="IPR041471">
    <property type="entry name" value="UvrB_inter"/>
</dbReference>
<dbReference type="InterPro" id="IPR027417">
    <property type="entry name" value="P-loop_NTPase"/>
</dbReference>
<dbReference type="InterPro" id="IPR036101">
    <property type="entry name" value="CarD-like/TRCF_RID_sf"/>
</dbReference>
<dbReference type="SUPFAM" id="SSF52540">
    <property type="entry name" value="P-loop containing nucleoside triphosphate hydrolases"/>
    <property type="match status" value="3"/>
</dbReference>
<keyword evidence="5" id="KW-0347">Helicase</keyword>
<dbReference type="Gene3D" id="2.40.10.170">
    <property type="match status" value="1"/>
</dbReference>
<evidence type="ECO:0000256" key="6">
    <source>
        <dbReference type="ARBA" id="ARBA00022840"/>
    </source>
</evidence>
<evidence type="ECO:0000256" key="7">
    <source>
        <dbReference type="ARBA" id="ARBA00023125"/>
    </source>
</evidence>
<evidence type="ECO:0000256" key="5">
    <source>
        <dbReference type="ARBA" id="ARBA00022806"/>
    </source>
</evidence>
<dbReference type="InterPro" id="IPR003711">
    <property type="entry name" value="CarD-like/TRCF_RID"/>
</dbReference>
<dbReference type="Proteomes" id="UP000176631">
    <property type="component" value="Unassembled WGS sequence"/>
</dbReference>